<name>A0A9P7ZU08_9HYPO</name>
<comment type="caution">
    <text evidence="3">The sequence shown here is derived from an EMBL/GenBank/DDBJ whole genome shotgun (WGS) entry which is preliminary data.</text>
</comment>
<dbReference type="Proteomes" id="UP000887229">
    <property type="component" value="Unassembled WGS sequence"/>
</dbReference>
<proteinExistence type="predicted"/>
<dbReference type="GO" id="GO:0005524">
    <property type="term" value="F:ATP binding"/>
    <property type="evidence" value="ECO:0007669"/>
    <property type="project" value="UniProtKB-KW"/>
</dbReference>
<dbReference type="SUPFAM" id="SSF53067">
    <property type="entry name" value="Actin-like ATPase domain"/>
    <property type="match status" value="2"/>
</dbReference>
<dbReference type="RefSeq" id="XP_046121671.1">
    <property type="nucleotide sequence ID" value="XM_046266861.1"/>
</dbReference>
<keyword evidence="1" id="KW-0547">Nucleotide-binding</keyword>
<evidence type="ECO:0000313" key="3">
    <source>
        <dbReference type="EMBL" id="KAG9257747.1"/>
    </source>
</evidence>
<gene>
    <name evidence="3" type="ORF">F5Z01DRAFT_741648</name>
</gene>
<keyword evidence="4" id="KW-1185">Reference proteome</keyword>
<dbReference type="AlphaFoldDB" id="A0A9P7ZU08"/>
<dbReference type="OrthoDB" id="2963168at2759"/>
<dbReference type="PANTHER" id="PTHR14187">
    <property type="entry name" value="ALPHA KINASE/ELONGATION FACTOR 2 KINASE"/>
    <property type="match status" value="1"/>
</dbReference>
<reference evidence="3" key="1">
    <citation type="journal article" date="2021" name="IMA Fungus">
        <title>Genomic characterization of three marine fungi, including Emericellopsis atlantica sp. nov. with signatures of a generalist lifestyle and marine biomass degradation.</title>
        <authorList>
            <person name="Hagestad O.C."/>
            <person name="Hou L."/>
            <person name="Andersen J.H."/>
            <person name="Hansen E.H."/>
            <person name="Altermark B."/>
            <person name="Li C."/>
            <person name="Kuhnert E."/>
            <person name="Cox R.J."/>
            <person name="Crous P.W."/>
            <person name="Spatafora J.W."/>
            <person name="Lail K."/>
            <person name="Amirebrahimi M."/>
            <person name="Lipzen A."/>
            <person name="Pangilinan J."/>
            <person name="Andreopoulos W."/>
            <person name="Hayes R.D."/>
            <person name="Ng V."/>
            <person name="Grigoriev I.V."/>
            <person name="Jackson S.A."/>
            <person name="Sutton T.D.S."/>
            <person name="Dobson A.D.W."/>
            <person name="Rama T."/>
        </authorList>
    </citation>
    <scope>NUCLEOTIDE SEQUENCE</scope>
    <source>
        <strain evidence="3">TS7</strain>
    </source>
</reference>
<dbReference type="GO" id="GO:0140662">
    <property type="term" value="F:ATP-dependent protein folding chaperone"/>
    <property type="evidence" value="ECO:0007669"/>
    <property type="project" value="InterPro"/>
</dbReference>
<dbReference type="GeneID" id="70297764"/>
<accession>A0A9P7ZU08</accession>
<dbReference type="InterPro" id="IPR013126">
    <property type="entry name" value="Hsp_70_fam"/>
</dbReference>
<dbReference type="Gene3D" id="3.30.420.40">
    <property type="match status" value="1"/>
</dbReference>
<dbReference type="PRINTS" id="PR00301">
    <property type="entry name" value="HEATSHOCK70"/>
</dbReference>
<protein>
    <submittedName>
        <fullName evidence="3">Uncharacterized protein</fullName>
    </submittedName>
</protein>
<dbReference type="Pfam" id="PF00012">
    <property type="entry name" value="HSP70"/>
    <property type="match status" value="1"/>
</dbReference>
<evidence type="ECO:0000313" key="4">
    <source>
        <dbReference type="Proteomes" id="UP000887229"/>
    </source>
</evidence>
<keyword evidence="2" id="KW-0067">ATP-binding</keyword>
<dbReference type="InterPro" id="IPR043129">
    <property type="entry name" value="ATPase_NBD"/>
</dbReference>
<dbReference type="PANTHER" id="PTHR14187:SF82">
    <property type="entry name" value="FAMILY CHAPERONE, PUTATIVE (AFU_ORTHOLOGUE AFUA_7G08575)-RELATED"/>
    <property type="match status" value="1"/>
</dbReference>
<organism evidence="3 4">
    <name type="scientific">Emericellopsis atlantica</name>
    <dbReference type="NCBI Taxonomy" id="2614577"/>
    <lineage>
        <taxon>Eukaryota</taxon>
        <taxon>Fungi</taxon>
        <taxon>Dikarya</taxon>
        <taxon>Ascomycota</taxon>
        <taxon>Pezizomycotina</taxon>
        <taxon>Sordariomycetes</taxon>
        <taxon>Hypocreomycetidae</taxon>
        <taxon>Hypocreales</taxon>
        <taxon>Bionectriaceae</taxon>
        <taxon>Emericellopsis</taxon>
    </lineage>
</organism>
<dbReference type="CDD" id="cd10170">
    <property type="entry name" value="ASKHA_NBD_HSP70"/>
    <property type="match status" value="1"/>
</dbReference>
<evidence type="ECO:0000256" key="2">
    <source>
        <dbReference type="ARBA" id="ARBA00022840"/>
    </source>
</evidence>
<evidence type="ECO:0000256" key="1">
    <source>
        <dbReference type="ARBA" id="ARBA00022741"/>
    </source>
</evidence>
<sequence length="575" mass="63555">MKSPKKAQDGRKLIIGIDFGTTYSGIAWAETKQPDRNTAITTWPVSATSPEGESSAKVPTKLRYTKKEVQWGFSIPGNVPENEVVEWFKLDLDKTTKAMTQSSQKLSARGGRAPAQLVTDFMERLGAHLHYILQHKLGDAVLKSTPMEFVVTVPAMWSDSAKDLTRQACQNAPSLGANGRLIHLVSEPEAAALYALQGLDPHGLKVNQTILLVDAGGGTVDLIAYRIRQLKPILELEEAAPGTGGICGSSWLNRRFEKFLQDKLCHLDGFGQEVVYEAVDVFEKKIKRQFASKTPDNETFTIPLGGVANSAQLGVRRGRFAMKASDVREIFNPVVNEIIKLIKAQLQSIKTPVTVVLLVGGFGASMYLRDRITDAVGKTVRVLQPPNAWQAVVQGAVLKSLANNDPKTAPVAVRARKARRSYGVLLRAAYQHELHAHLAHLKDWDEFAGCHRVPVMYWFGDAVLEDRAVPISYEFTQHVHLGRPFELEMAIKYDRANRTLAGAVITQDKDVLDLSTLRAGLGHIPEESLSQGLGADGSLYYRLQCEVHATFKSASTEYSLYYNGRRYHTVTCEYA</sequence>
<dbReference type="EMBL" id="MU251245">
    <property type="protein sequence ID" value="KAG9257747.1"/>
    <property type="molecule type" value="Genomic_DNA"/>
</dbReference>